<feature type="chain" id="PRO_5032890030" evidence="2">
    <location>
        <begin position="17"/>
        <end position="532"/>
    </location>
</feature>
<evidence type="ECO:0000256" key="2">
    <source>
        <dbReference type="SAM" id="SignalP"/>
    </source>
</evidence>
<keyword evidence="2" id="KW-0732">Signal</keyword>
<accession>A0A814BMD4</accession>
<dbReference type="AlphaFoldDB" id="A0A814BMD4"/>
<keyword evidence="4" id="KW-1185">Reference proteome</keyword>
<evidence type="ECO:0000313" key="3">
    <source>
        <dbReference type="EMBL" id="CAF0931338.1"/>
    </source>
</evidence>
<protein>
    <submittedName>
        <fullName evidence="3">Uncharacterized protein</fullName>
    </submittedName>
</protein>
<evidence type="ECO:0000256" key="1">
    <source>
        <dbReference type="SAM" id="MobiDB-lite"/>
    </source>
</evidence>
<dbReference type="EMBL" id="CAJNOR010000497">
    <property type="protein sequence ID" value="CAF0931338.1"/>
    <property type="molecule type" value="Genomic_DNA"/>
</dbReference>
<proteinExistence type="predicted"/>
<feature type="signal peptide" evidence="2">
    <location>
        <begin position="1"/>
        <end position="16"/>
    </location>
</feature>
<sequence length="532" mass="58909">MFRVFLFVAFVALSTGAPYGDINSQRSLPPSSQSQTWGQQAPQIAKLSQQDETELVDSLGGGYSFFKKQPIVARPLIQQQLAIKDQPAPISSFDDTSNQWSDYTKASAFKTKPKVQIVSSNKDLLIKDQSSYGSGSVQQQIPVDTGAQFVQQDLTQPWSSKPTVLPQQPLIRDDTVSGYGQQQVLTKSWSPKPTVLPQQPLIRDDAVSGYGQQQDLTKSWSPKPSVLPQQPLIRDDAVSGYGQQDLQKQWAPKANIVPGQQNIRILVQQQPLIRDETASGYGQQQDLIKSWSSKPTVLPQQPLIRDDAVSGYGQQQDLTKQWTPKSSVFQGQQNIRTLVQQQPLIRDDAVSGYGQQQDLIKPWSSKPAVLPQQPLIRDDTVSGYGQQQDLTKSWSSKPTVLPQQPLIRDDAFSGYGQQDLQKQWAPKSNIGFADQSVRTLVQQQPLFRPEVGSFSQQSVEQQWAPTSNVGTGQNWDVKLSGPVVNTVQSDQSSWSTQQNDFSQQVSPMTASRSAFQSAPFKQSSDSGSFAGW</sequence>
<evidence type="ECO:0000313" key="4">
    <source>
        <dbReference type="Proteomes" id="UP000663828"/>
    </source>
</evidence>
<feature type="region of interest" description="Disordered" evidence="1">
    <location>
        <begin position="486"/>
        <end position="532"/>
    </location>
</feature>
<reference evidence="3" key="1">
    <citation type="submission" date="2021-02" db="EMBL/GenBank/DDBJ databases">
        <authorList>
            <person name="Nowell W R."/>
        </authorList>
    </citation>
    <scope>NUCLEOTIDE SEQUENCE</scope>
</reference>
<comment type="caution">
    <text evidence="3">The sequence shown here is derived from an EMBL/GenBank/DDBJ whole genome shotgun (WGS) entry which is preliminary data.</text>
</comment>
<gene>
    <name evidence="3" type="ORF">XAT740_LOCUS9597</name>
</gene>
<dbReference type="Proteomes" id="UP000663828">
    <property type="component" value="Unassembled WGS sequence"/>
</dbReference>
<organism evidence="3 4">
    <name type="scientific">Adineta ricciae</name>
    <name type="common">Rotifer</name>
    <dbReference type="NCBI Taxonomy" id="249248"/>
    <lineage>
        <taxon>Eukaryota</taxon>
        <taxon>Metazoa</taxon>
        <taxon>Spiralia</taxon>
        <taxon>Gnathifera</taxon>
        <taxon>Rotifera</taxon>
        <taxon>Eurotatoria</taxon>
        <taxon>Bdelloidea</taxon>
        <taxon>Adinetida</taxon>
        <taxon>Adinetidae</taxon>
        <taxon>Adineta</taxon>
    </lineage>
</organism>
<name>A0A814BMD4_ADIRI</name>